<dbReference type="SUPFAM" id="SSF53335">
    <property type="entry name" value="S-adenosyl-L-methionine-dependent methyltransferases"/>
    <property type="match status" value="1"/>
</dbReference>
<accession>A0A4R3YAL5</accession>
<sequence length="270" mass="30633">MKYPNTIHDIDFAELYRQHLRQATRAPKSAQDWDQKAEKMRQAAVDLQDDYVTAFLAKMALQAGDSVLDVGCGGGAIGLSLAKQVKQVYALDFSPKMLEVVQQRAAVLKVNNITPLLKSWDDDWRDVPLCDICVSSRSSMVNDLEAALNKLNQKAKRAVYMTMTVDKNFVAQEILQAIGRDGVGFPGYIYALNILYQQGYQVSVDFIHSTFGMNHVSEWDKAALIRSVQWSIGRLSEHEITKLEAYYHQHQTQLSSYPSQKLWALLSWRK</sequence>
<reference evidence="2 4" key="1">
    <citation type="submission" date="2019-03" db="EMBL/GenBank/DDBJ databases">
        <title>Genomic Encyclopedia of Type Strains, Phase IV (KMG-IV): sequencing the most valuable type-strain genomes for metagenomic binning, comparative biology and taxonomic classification.</title>
        <authorList>
            <person name="Goeker M."/>
        </authorList>
    </citation>
    <scope>NUCLEOTIDE SEQUENCE [LARGE SCALE GENOMIC DNA]</scope>
    <source>
        <strain evidence="2 4">DSM 28140</strain>
    </source>
</reference>
<dbReference type="InterPro" id="IPR050723">
    <property type="entry name" value="CFA/CMAS"/>
</dbReference>
<gene>
    <name evidence="2" type="ORF">EDC16_10385</name>
    <name evidence="3" type="ORF">FHQ21_11785</name>
</gene>
<evidence type="ECO:0000313" key="4">
    <source>
        <dbReference type="Proteomes" id="UP000294619"/>
    </source>
</evidence>
<evidence type="ECO:0000313" key="3">
    <source>
        <dbReference type="EMBL" id="TNG87715.1"/>
    </source>
</evidence>
<name>A0A4R3YAL5_9PAST</name>
<dbReference type="InterPro" id="IPR029063">
    <property type="entry name" value="SAM-dependent_MTases_sf"/>
</dbReference>
<reference evidence="3 5" key="2">
    <citation type="submission" date="2019-05" db="EMBL/GenBank/DDBJ databases">
        <title>Pasteurellaceae isolates from reptiles.</title>
        <authorList>
            <person name="Bojesen A.M."/>
            <person name="Lund E."/>
        </authorList>
    </citation>
    <scope>NUCLEOTIDE SEQUENCE [LARGE SCALE GENOMIC DNA]</scope>
    <source>
        <strain evidence="3 5">ELNT2x</strain>
    </source>
</reference>
<dbReference type="AlphaFoldDB" id="A0A4R3YAL5"/>
<dbReference type="GO" id="GO:0032259">
    <property type="term" value="P:methylation"/>
    <property type="evidence" value="ECO:0007669"/>
    <property type="project" value="UniProtKB-KW"/>
</dbReference>
<keyword evidence="2" id="KW-0808">Transferase</keyword>
<keyword evidence="2" id="KW-0489">Methyltransferase</keyword>
<comment type="caution">
    <text evidence="2">The sequence shown here is derived from an EMBL/GenBank/DDBJ whole genome shotgun (WGS) entry which is preliminary data.</text>
</comment>
<proteinExistence type="predicted"/>
<dbReference type="Pfam" id="PF13649">
    <property type="entry name" value="Methyltransf_25"/>
    <property type="match status" value="1"/>
</dbReference>
<protein>
    <submittedName>
        <fullName evidence="3">Methyltransferase domain-containing protein</fullName>
    </submittedName>
    <submittedName>
        <fullName evidence="2">Methyltransferase family protein</fullName>
    </submittedName>
</protein>
<evidence type="ECO:0000259" key="1">
    <source>
        <dbReference type="Pfam" id="PF13649"/>
    </source>
</evidence>
<dbReference type="InterPro" id="IPR041698">
    <property type="entry name" value="Methyltransf_25"/>
</dbReference>
<feature type="domain" description="Methyltransferase" evidence="1">
    <location>
        <begin position="67"/>
        <end position="151"/>
    </location>
</feature>
<dbReference type="CDD" id="cd02440">
    <property type="entry name" value="AdoMet_MTases"/>
    <property type="match status" value="1"/>
</dbReference>
<dbReference type="RefSeq" id="WP_132965610.1">
    <property type="nucleotide sequence ID" value="NZ_LEKL01000078.1"/>
</dbReference>
<dbReference type="Proteomes" id="UP000305526">
    <property type="component" value="Unassembled WGS sequence"/>
</dbReference>
<dbReference type="GO" id="GO:0008168">
    <property type="term" value="F:methyltransferase activity"/>
    <property type="evidence" value="ECO:0007669"/>
    <property type="project" value="UniProtKB-KW"/>
</dbReference>
<dbReference type="Gene3D" id="3.40.50.150">
    <property type="entry name" value="Vaccinia Virus protein VP39"/>
    <property type="match status" value="1"/>
</dbReference>
<evidence type="ECO:0000313" key="5">
    <source>
        <dbReference type="Proteomes" id="UP000305526"/>
    </source>
</evidence>
<dbReference type="Proteomes" id="UP000294619">
    <property type="component" value="Unassembled WGS sequence"/>
</dbReference>
<dbReference type="PANTHER" id="PTHR43667:SF2">
    <property type="entry name" value="FATTY ACID C-METHYL TRANSFERASE"/>
    <property type="match status" value="1"/>
</dbReference>
<organism evidence="2 4">
    <name type="scientific">Testudinibacter aquarius</name>
    <dbReference type="NCBI Taxonomy" id="1524974"/>
    <lineage>
        <taxon>Bacteria</taxon>
        <taxon>Pseudomonadati</taxon>
        <taxon>Pseudomonadota</taxon>
        <taxon>Gammaproteobacteria</taxon>
        <taxon>Pasteurellales</taxon>
        <taxon>Pasteurellaceae</taxon>
        <taxon>Testudinibacter</taxon>
    </lineage>
</organism>
<dbReference type="EMBL" id="VDGV01000146">
    <property type="protein sequence ID" value="TNG87715.1"/>
    <property type="molecule type" value="Genomic_DNA"/>
</dbReference>
<keyword evidence="5" id="KW-1185">Reference proteome</keyword>
<dbReference type="EMBL" id="SMCP01000003">
    <property type="protein sequence ID" value="TCV88731.1"/>
    <property type="molecule type" value="Genomic_DNA"/>
</dbReference>
<dbReference type="PANTHER" id="PTHR43667">
    <property type="entry name" value="CYCLOPROPANE-FATTY-ACYL-PHOSPHOLIPID SYNTHASE"/>
    <property type="match status" value="1"/>
</dbReference>
<evidence type="ECO:0000313" key="2">
    <source>
        <dbReference type="EMBL" id="TCV88731.1"/>
    </source>
</evidence>